<dbReference type="NCBIfam" id="NF004861">
    <property type="entry name" value="PRK06217.1"/>
    <property type="match status" value="1"/>
</dbReference>
<sequence length="182" mass="20537">MANRIHIFGASGVGSTSLGSLVASRLQVPHLDVDDYYWKRTDPPFTQKNSPEQRVASIIADMQGHDSWVLSGSLVSWGKALEGLFTLAVFLRLDPAIRMERLRERERRRYGSRVLPMGDMYEQHLEFLEWAASYDTASPPIRSVALHEEWIEQLPCSTLRLNSAQPPEELADAVLEQSLAES</sequence>
<dbReference type="SUPFAM" id="SSF52540">
    <property type="entry name" value="P-loop containing nucleoside triphosphate hydrolases"/>
    <property type="match status" value="1"/>
</dbReference>
<dbReference type="PANTHER" id="PTHR37816:SF2">
    <property type="entry name" value="DNA TOPOLOGY MODULATION PROTEIN FLAR-RELATED PROTEIN"/>
    <property type="match status" value="1"/>
</dbReference>
<keyword evidence="2" id="KW-1185">Reference proteome</keyword>
<gene>
    <name evidence="1" type="ORF">KPL81_08025</name>
</gene>
<dbReference type="EMBL" id="JAHYCA010000002">
    <property type="protein sequence ID" value="MBW6391102.1"/>
    <property type="molecule type" value="Genomic_DNA"/>
</dbReference>
<comment type="caution">
    <text evidence="1">The sequence shown here is derived from an EMBL/GenBank/DDBJ whole genome shotgun (WGS) entry which is preliminary data.</text>
</comment>
<accession>A0ABS6ZM08</accession>
<proteinExistence type="predicted"/>
<dbReference type="InterPro" id="IPR027417">
    <property type="entry name" value="P-loop_NTPase"/>
</dbReference>
<name>A0ABS6ZM08_9GAMM</name>
<dbReference type="Pfam" id="PF13238">
    <property type="entry name" value="AAA_18"/>
    <property type="match status" value="1"/>
</dbReference>
<dbReference type="InterPro" id="IPR052922">
    <property type="entry name" value="Cytidylate_Kinase-2"/>
</dbReference>
<dbReference type="PANTHER" id="PTHR37816">
    <property type="entry name" value="YALI0E33011P"/>
    <property type="match status" value="1"/>
</dbReference>
<reference evidence="1 2" key="1">
    <citation type="submission" date="2021-07" db="EMBL/GenBank/DDBJ databases">
        <authorList>
            <person name="So Y."/>
        </authorList>
    </citation>
    <scope>NUCLEOTIDE SEQUENCE [LARGE SCALE GENOMIC DNA]</scope>
    <source>
        <strain evidence="1 2">Y3S6</strain>
    </source>
</reference>
<evidence type="ECO:0000313" key="2">
    <source>
        <dbReference type="Proteomes" id="UP000769617"/>
    </source>
</evidence>
<protein>
    <submittedName>
        <fullName evidence="1">AAA family ATPase</fullName>
    </submittedName>
</protein>
<organism evidence="1 2">
    <name type="scientific">Billgrantia antri</name>
    <dbReference type="NCBI Taxonomy" id="2846777"/>
    <lineage>
        <taxon>Bacteria</taxon>
        <taxon>Pseudomonadati</taxon>
        <taxon>Pseudomonadota</taxon>
        <taxon>Gammaproteobacteria</taxon>
        <taxon>Oceanospirillales</taxon>
        <taxon>Halomonadaceae</taxon>
        <taxon>Billgrantia</taxon>
    </lineage>
</organism>
<dbReference type="Gene3D" id="3.40.50.300">
    <property type="entry name" value="P-loop containing nucleotide triphosphate hydrolases"/>
    <property type="match status" value="1"/>
</dbReference>
<dbReference type="Proteomes" id="UP000769617">
    <property type="component" value="Unassembled WGS sequence"/>
</dbReference>
<evidence type="ECO:0000313" key="1">
    <source>
        <dbReference type="EMBL" id="MBW6391102.1"/>
    </source>
</evidence>
<dbReference type="RefSeq" id="WP_219791352.1">
    <property type="nucleotide sequence ID" value="NZ_JAHYCA010000002.1"/>
</dbReference>